<reference evidence="2" key="1">
    <citation type="submission" date="2013-04" db="EMBL/GenBank/DDBJ databases">
        <title>The Genome Sequence of Fonticula alba ATCC 38817.</title>
        <authorList>
            <consortium name="The Broad Institute Genomics Platform"/>
            <person name="Russ C."/>
            <person name="Cuomo C."/>
            <person name="Burger G."/>
            <person name="Gray M.W."/>
            <person name="Holland P.W.H."/>
            <person name="King N."/>
            <person name="Lang F.B.F."/>
            <person name="Roger A.J."/>
            <person name="Ruiz-Trillo I."/>
            <person name="Brown M."/>
            <person name="Walker B."/>
            <person name="Young S."/>
            <person name="Zeng Q."/>
            <person name="Gargeya S."/>
            <person name="Fitzgerald M."/>
            <person name="Haas B."/>
            <person name="Abouelleil A."/>
            <person name="Allen A.W."/>
            <person name="Alvarado L."/>
            <person name="Arachchi H.M."/>
            <person name="Berlin A.M."/>
            <person name="Chapman S.B."/>
            <person name="Gainer-Dewar J."/>
            <person name="Goldberg J."/>
            <person name="Griggs A."/>
            <person name="Gujja S."/>
            <person name="Hansen M."/>
            <person name="Howarth C."/>
            <person name="Imamovic A."/>
            <person name="Ireland A."/>
            <person name="Larimer J."/>
            <person name="McCowan C."/>
            <person name="Murphy C."/>
            <person name="Pearson M."/>
            <person name="Poon T.W."/>
            <person name="Priest M."/>
            <person name="Roberts A."/>
            <person name="Saif S."/>
            <person name="Shea T."/>
            <person name="Sisk P."/>
            <person name="Sykes S."/>
            <person name="Wortman J."/>
            <person name="Nusbaum C."/>
            <person name="Birren B."/>
        </authorList>
    </citation>
    <scope>NUCLEOTIDE SEQUENCE [LARGE SCALE GENOMIC DNA]</scope>
    <source>
        <strain evidence="2">ATCC 38817</strain>
    </source>
</reference>
<gene>
    <name evidence="2" type="ORF">H696_04463</name>
</gene>
<feature type="transmembrane region" description="Helical" evidence="1">
    <location>
        <begin position="35"/>
        <end position="56"/>
    </location>
</feature>
<evidence type="ECO:0000313" key="3">
    <source>
        <dbReference type="Proteomes" id="UP000030693"/>
    </source>
</evidence>
<proteinExistence type="predicted"/>
<evidence type="ECO:0000256" key="1">
    <source>
        <dbReference type="SAM" id="Phobius"/>
    </source>
</evidence>
<protein>
    <recommendedName>
        <fullName evidence="4">Gamma-secretase subunit PEN-2</fullName>
    </recommendedName>
</protein>
<dbReference type="OrthoDB" id="524898at2759"/>
<dbReference type="GeneID" id="20529188"/>
<name>A0A058Z553_FONAL</name>
<dbReference type="InterPro" id="IPR019379">
    <property type="entry name" value="Gamma_Secretase_Asp_P_PEN2"/>
</dbReference>
<dbReference type="RefSeq" id="XP_009496614.1">
    <property type="nucleotide sequence ID" value="XM_009498339.1"/>
</dbReference>
<dbReference type="AlphaFoldDB" id="A0A058Z553"/>
<dbReference type="Proteomes" id="UP000030693">
    <property type="component" value="Unassembled WGS sequence"/>
</dbReference>
<keyword evidence="1" id="KW-1133">Transmembrane helix</keyword>
<evidence type="ECO:0008006" key="4">
    <source>
        <dbReference type="Google" id="ProtNLM"/>
    </source>
</evidence>
<keyword evidence="1" id="KW-0472">Membrane</keyword>
<feature type="transmembrane region" description="Helical" evidence="1">
    <location>
        <begin position="6"/>
        <end position="23"/>
    </location>
</feature>
<keyword evidence="1" id="KW-0812">Transmembrane</keyword>
<sequence length="79" mass="9389">MSPCFFLLPWLWVINYIIFRQHLKDPACSPVIKRYINYSLTGAVLLTLPFFVWFILFQTQWQTWGTFGEKIAIVIPRGH</sequence>
<evidence type="ECO:0000313" key="2">
    <source>
        <dbReference type="EMBL" id="KCV69043.1"/>
    </source>
</evidence>
<dbReference type="Pfam" id="PF10251">
    <property type="entry name" value="PEN-2"/>
    <property type="match status" value="1"/>
</dbReference>
<keyword evidence="3" id="KW-1185">Reference proteome</keyword>
<organism evidence="2">
    <name type="scientific">Fonticula alba</name>
    <name type="common">Slime mold</name>
    <dbReference type="NCBI Taxonomy" id="691883"/>
    <lineage>
        <taxon>Eukaryota</taxon>
        <taxon>Rotosphaerida</taxon>
        <taxon>Fonticulaceae</taxon>
        <taxon>Fonticula</taxon>
    </lineage>
</organism>
<dbReference type="EMBL" id="KB932207">
    <property type="protein sequence ID" value="KCV69043.1"/>
    <property type="molecule type" value="Genomic_DNA"/>
</dbReference>
<accession>A0A058Z553</accession>